<name>A0A0M4SEA5_9FUSO</name>
<dbReference type="EMBL" id="CP012713">
    <property type="protein sequence ID" value="ALF18187.1"/>
    <property type="molecule type" value="Genomic_DNA"/>
</dbReference>
<accession>A0A0M4SEA5</accession>
<dbReference type="EMBL" id="NPND01000001">
    <property type="protein sequence ID" value="PIM93730.1"/>
    <property type="molecule type" value="Genomic_DNA"/>
</dbReference>
<evidence type="ECO:0000313" key="2">
    <source>
        <dbReference type="EMBL" id="PIM93730.1"/>
    </source>
</evidence>
<reference evidence="1 3" key="1">
    <citation type="submission" date="2015-09" db="EMBL/GenBank/DDBJ databases">
        <authorList>
            <person name="Jackson K.R."/>
            <person name="Lunt B.L."/>
            <person name="Fisher J.N.B."/>
            <person name="Gardner A.V."/>
            <person name="Bailey M.E."/>
            <person name="Deus L.M."/>
            <person name="Earl A.S."/>
            <person name="Gibby P.D."/>
            <person name="Hartmann K.A."/>
            <person name="Liu J.E."/>
            <person name="Manci A.M."/>
            <person name="Nielsen D.A."/>
            <person name="Solomon M.B."/>
            <person name="Breakwell D.P."/>
            <person name="Burnett S.H."/>
            <person name="Grose J.H."/>
        </authorList>
    </citation>
    <scope>NUCLEOTIDE SEQUENCE [LARGE SCALE GENOMIC DNA]</scope>
    <source>
        <strain evidence="1 3">KCOM 1279</strain>
    </source>
</reference>
<evidence type="ECO:0000313" key="3">
    <source>
        <dbReference type="Proteomes" id="UP000063147"/>
    </source>
</evidence>
<organism evidence="1">
    <name type="scientific">Fusobacterium animalis</name>
    <dbReference type="NCBI Taxonomy" id="76859"/>
    <lineage>
        <taxon>Bacteria</taxon>
        <taxon>Fusobacteriati</taxon>
        <taxon>Fusobacteriota</taxon>
        <taxon>Fusobacteriia</taxon>
        <taxon>Fusobacteriales</taxon>
        <taxon>Fusobacteriaceae</taxon>
        <taxon>Fusobacterium</taxon>
    </lineage>
</organism>
<reference evidence="2 4" key="2">
    <citation type="submission" date="2017-08" db="EMBL/GenBank/DDBJ databases">
        <title>Analysis of Fusobacterium persistence and antibiotic response in human colorectal.</title>
        <authorList>
            <person name="Bullman S."/>
        </authorList>
    </citation>
    <scope>NUCLEOTIDE SEQUENCE [LARGE SCALE GENOMIC DNA]</scope>
    <source>
        <strain evidence="2 4">P2_CP</strain>
    </source>
</reference>
<evidence type="ECO:0000313" key="4">
    <source>
        <dbReference type="Proteomes" id="UP000230719"/>
    </source>
</evidence>
<evidence type="ECO:0000313" key="1">
    <source>
        <dbReference type="EMBL" id="ALF18187.1"/>
    </source>
</evidence>
<gene>
    <name evidence="2" type="ORF">CI114_00495</name>
    <name evidence="1" type="ORF">RN98_08385</name>
</gene>
<proteinExistence type="predicted"/>
<dbReference type="RefSeq" id="WP_060676450.1">
    <property type="nucleotide sequence ID" value="NZ_CP012713.1"/>
</dbReference>
<sequence length="143" mass="17510">MQKLKKTKLKRIDIPLDSYEGKYLYLSRKYDVEEILNALSRQYFEGEEIGKYSPLEIKNNFDSNFMFRESFELNFFFSKLYSLRSNEFNFFIDIIREYFSDFPMINYFIDNFNNLIGELSVSNLEKFSKDELEEIFRNEYERD</sequence>
<dbReference type="AlphaFoldDB" id="A0A0M4SEA5"/>
<protein>
    <submittedName>
        <fullName evidence="1">Uncharacterized protein</fullName>
    </submittedName>
</protein>
<dbReference type="Proteomes" id="UP000063147">
    <property type="component" value="Chromosome"/>
</dbReference>
<dbReference type="PATRIC" id="fig|76859.3.peg.1693"/>
<dbReference type="Proteomes" id="UP000230719">
    <property type="component" value="Unassembled WGS sequence"/>
</dbReference>